<proteinExistence type="predicted"/>
<keyword evidence="1" id="KW-0732">Signal</keyword>
<gene>
    <name evidence="2" type="ORF">BZG36_03811</name>
</gene>
<dbReference type="EMBL" id="MVBO01000067">
    <property type="protein sequence ID" value="OZJ03818.1"/>
    <property type="molecule type" value="Genomic_DNA"/>
</dbReference>
<organism evidence="2 3">
    <name type="scientific">Bifiguratus adelaidae</name>
    <dbReference type="NCBI Taxonomy" id="1938954"/>
    <lineage>
        <taxon>Eukaryota</taxon>
        <taxon>Fungi</taxon>
        <taxon>Fungi incertae sedis</taxon>
        <taxon>Mucoromycota</taxon>
        <taxon>Mucoromycotina</taxon>
        <taxon>Endogonomycetes</taxon>
        <taxon>Endogonales</taxon>
        <taxon>Endogonales incertae sedis</taxon>
        <taxon>Bifiguratus</taxon>
    </lineage>
</organism>
<feature type="signal peptide" evidence="1">
    <location>
        <begin position="1"/>
        <end position="17"/>
    </location>
</feature>
<accession>A0A261XZR7</accession>
<feature type="chain" id="PRO_5012605120" description="Secreted protein" evidence="1">
    <location>
        <begin position="18"/>
        <end position="172"/>
    </location>
</feature>
<sequence>MKSFVILLVAMVAMVASAPSKKSCNLAVAASAPGIMSSNECYPTTNVTAHDVNFLYAAIASDLKYTYTIADNSTITFDYGTAALDVHFYVDTPFPVGVNITQAEILQQLNVLIQCCAVSRYITNCAGSSSINVAYNPPYGFMSTVRYSGTNYTTLGGNATMPANVTGIIITG</sequence>
<comment type="caution">
    <text evidence="2">The sequence shown here is derived from an EMBL/GenBank/DDBJ whole genome shotgun (WGS) entry which is preliminary data.</text>
</comment>
<evidence type="ECO:0000313" key="3">
    <source>
        <dbReference type="Proteomes" id="UP000242875"/>
    </source>
</evidence>
<name>A0A261XZR7_9FUNG</name>
<reference evidence="2 3" key="1">
    <citation type="journal article" date="2017" name="Mycologia">
        <title>Bifiguratus adelaidae, gen. et sp. nov., a new member of Mucoromycotina in endophytic and soil-dwelling habitats.</title>
        <authorList>
            <person name="Torres-Cruz T.J."/>
            <person name="Billingsley Tobias T.L."/>
            <person name="Almatruk M."/>
            <person name="Hesse C."/>
            <person name="Kuske C.R."/>
            <person name="Desiro A."/>
            <person name="Benucci G.M."/>
            <person name="Bonito G."/>
            <person name="Stajich J.E."/>
            <person name="Dunlap C."/>
            <person name="Arnold A.E."/>
            <person name="Porras-Alfaro A."/>
        </authorList>
    </citation>
    <scope>NUCLEOTIDE SEQUENCE [LARGE SCALE GENOMIC DNA]</scope>
    <source>
        <strain evidence="2 3">AZ0501</strain>
    </source>
</reference>
<protein>
    <recommendedName>
        <fullName evidence="4">Secreted protein</fullName>
    </recommendedName>
</protein>
<evidence type="ECO:0008006" key="4">
    <source>
        <dbReference type="Google" id="ProtNLM"/>
    </source>
</evidence>
<evidence type="ECO:0000313" key="2">
    <source>
        <dbReference type="EMBL" id="OZJ03818.1"/>
    </source>
</evidence>
<dbReference type="Proteomes" id="UP000242875">
    <property type="component" value="Unassembled WGS sequence"/>
</dbReference>
<keyword evidence="3" id="KW-1185">Reference proteome</keyword>
<evidence type="ECO:0000256" key="1">
    <source>
        <dbReference type="SAM" id="SignalP"/>
    </source>
</evidence>
<dbReference type="AlphaFoldDB" id="A0A261XZR7"/>